<evidence type="ECO:0000256" key="2">
    <source>
        <dbReference type="ARBA" id="ARBA00022603"/>
    </source>
</evidence>
<comment type="function">
    <text evidence="7">Could methylate the ribose at the nucleotide 34 wobble position in tRNA.</text>
</comment>
<keyword evidence="4 7" id="KW-0949">S-adenosyl-L-methionine</keyword>
<dbReference type="PRINTS" id="PR00681">
    <property type="entry name" value="RIBOSOMALS1"/>
</dbReference>
<evidence type="ECO:0000256" key="4">
    <source>
        <dbReference type="ARBA" id="ARBA00022691"/>
    </source>
</evidence>
<gene>
    <name evidence="9" type="ORF">LEP1GSC043_4307</name>
</gene>
<dbReference type="GO" id="GO:0141098">
    <property type="term" value="F:tRNA (cytidine(34)-2'-O)-methyltransferase activity"/>
    <property type="evidence" value="ECO:0007669"/>
    <property type="project" value="RHEA"/>
</dbReference>
<dbReference type="Pfam" id="PF23459">
    <property type="entry name" value="S1_RRP5"/>
    <property type="match status" value="1"/>
</dbReference>
<dbReference type="GO" id="GO:0002130">
    <property type="term" value="P:wobble position ribose methylation"/>
    <property type="evidence" value="ECO:0007669"/>
    <property type="project" value="TreeGrafter"/>
</dbReference>
<evidence type="ECO:0000313" key="9">
    <source>
        <dbReference type="EMBL" id="EMY14353.1"/>
    </source>
</evidence>
<comment type="catalytic activity">
    <reaction evidence="7">
        <text>5-carboxymethylaminomethyluridine(34) in tRNA(Leu) + S-adenosyl-L-methionine = 5-carboxymethylaminomethyl-2'-O-methyluridine(34) in tRNA(Leu) + S-adenosyl-L-homocysteine + H(+)</text>
        <dbReference type="Rhea" id="RHEA:43088"/>
        <dbReference type="Rhea" id="RHEA-COMP:10333"/>
        <dbReference type="Rhea" id="RHEA-COMP:10334"/>
        <dbReference type="ChEBI" id="CHEBI:15378"/>
        <dbReference type="ChEBI" id="CHEBI:57856"/>
        <dbReference type="ChEBI" id="CHEBI:59789"/>
        <dbReference type="ChEBI" id="CHEBI:74508"/>
        <dbReference type="ChEBI" id="CHEBI:74511"/>
        <dbReference type="EC" id="2.1.1.207"/>
    </reaction>
</comment>
<dbReference type="InterPro" id="IPR003029">
    <property type="entry name" value="S1_domain"/>
</dbReference>
<feature type="domain" description="S1 motif" evidence="8">
    <location>
        <begin position="179"/>
        <end position="248"/>
    </location>
</feature>
<evidence type="ECO:0000256" key="6">
    <source>
        <dbReference type="ARBA" id="ARBA00025604"/>
    </source>
</evidence>
<protein>
    <recommendedName>
        <fullName evidence="7">Putative tRNA (cytidine(34)-2'-O)-methyltransferase</fullName>
        <ecNumber evidence="7">2.1.1.207</ecNumber>
    </recommendedName>
    <alternativeName>
        <fullName evidence="7">tRNA (cytidine/uridine-2'-O-)-methyltransferase</fullName>
    </alternativeName>
</protein>
<dbReference type="InterPro" id="IPR029026">
    <property type="entry name" value="tRNA_m1G_MTases_N"/>
</dbReference>
<dbReference type="GO" id="GO:0141102">
    <property type="term" value="F:tRNA (5-carboxymethylaminomethyluridine(34)-2'-O)-methyltransferase activity"/>
    <property type="evidence" value="ECO:0007669"/>
    <property type="project" value="RHEA"/>
</dbReference>
<dbReference type="FunFam" id="2.40.50.140:FF:000103">
    <property type="entry name" value="protein RRP5 homolog"/>
    <property type="match status" value="2"/>
</dbReference>
<dbReference type="GO" id="GO:0005737">
    <property type="term" value="C:cytoplasm"/>
    <property type="evidence" value="ECO:0007669"/>
    <property type="project" value="UniProtKB-SubCell"/>
</dbReference>
<dbReference type="PROSITE" id="PS50126">
    <property type="entry name" value="S1"/>
    <property type="match status" value="2"/>
</dbReference>
<dbReference type="InterPro" id="IPR029028">
    <property type="entry name" value="Alpha/beta_knot_MTases"/>
</dbReference>
<dbReference type="Gene3D" id="3.40.1280.10">
    <property type="match status" value="1"/>
</dbReference>
<comment type="similarity">
    <text evidence="7">Belongs to the class IV-like SAM-binding methyltransferase superfamily. RNA methyltransferase TrmH family. TrmL subfamily.</text>
</comment>
<dbReference type="PANTHER" id="PTHR42971">
    <property type="entry name" value="TRNA (CYTIDINE(34)-2'-O)-METHYLTRANSFERASE"/>
    <property type="match status" value="1"/>
</dbReference>
<dbReference type="Pfam" id="PF00575">
    <property type="entry name" value="S1"/>
    <property type="match status" value="1"/>
</dbReference>
<dbReference type="SMART" id="SM00316">
    <property type="entry name" value="S1"/>
    <property type="match status" value="4"/>
</dbReference>
<evidence type="ECO:0000256" key="3">
    <source>
        <dbReference type="ARBA" id="ARBA00022679"/>
    </source>
</evidence>
<comment type="caution">
    <text evidence="7">Lacks conserved residue(s) required for the propagation of feature annotation.</text>
</comment>
<dbReference type="CDD" id="cd18094">
    <property type="entry name" value="SpoU-like_TrmL"/>
    <property type="match status" value="1"/>
</dbReference>
<sequence length="528" mass="59088">MLEASFKKKKAMESGTRVTAIVNSAKKDFVFVTTKEGKLPGIISSEEFIESELPKQGNEIEAYFLKEDHGDIHFTTCLSGDSLNKDLLEIAKRAEIPVLGQFIGENDSGAEVKIGEFTAFCPFSQIDPEFKKSGLSGKRSKFLIQDIGTRGKFVVSQKKISDKAKEAKLGILKQELKEGMFVTCKVKTIQNFGLIVEMDGGLTALIPISEATYKKNPELEKEFQVGQTLRARILRIDWENQKFALTVKDFLKDPWAQTVPFKEGDIVKGTIDSLKPFGLFVKLDDHFNGLVPARETGTPNRVPLTQSFKPGEVIDVFVMEVNPERKQISLSIQKAKEIQERMDYSSYLSSDTSGSTSSFGAILQNSLNKNKKDDSMPLHIGLYRPEIPPNTGNIARLCVALGAELHIIGQASFDLSEKAARRAGLDYWDKVKISFHSSLEEYKTILTSGTDPYLISVYGKRSYTEVRYKEGDAFLFGNETSGVPTEMKNSWNEERILKIPMEDSSRCLNLSNSVAVISYEAMRQIRSW</sequence>
<dbReference type="InterPro" id="IPR057302">
    <property type="entry name" value="Rrp5_S1"/>
</dbReference>
<dbReference type="PANTHER" id="PTHR42971:SF1">
    <property type="entry name" value="TRNA (CYTIDINE(34)-2'-O)-METHYLTRANSFERASE"/>
    <property type="match status" value="1"/>
</dbReference>
<dbReference type="InterPro" id="IPR035104">
    <property type="entry name" value="Ribosomal_protein_S1-like"/>
</dbReference>
<dbReference type="GO" id="GO:0003723">
    <property type="term" value="F:RNA binding"/>
    <property type="evidence" value="ECO:0007669"/>
    <property type="project" value="InterPro"/>
</dbReference>
<name>N1U1G6_9LEPT</name>
<keyword evidence="3 7" id="KW-0808">Transferase</keyword>
<feature type="domain" description="S1 motif" evidence="8">
    <location>
        <begin position="264"/>
        <end position="333"/>
    </location>
</feature>
<dbReference type="Gene3D" id="2.40.50.140">
    <property type="entry name" value="Nucleic acid-binding proteins"/>
    <property type="match status" value="3"/>
</dbReference>
<dbReference type="InterPro" id="IPR012340">
    <property type="entry name" value="NA-bd_OB-fold"/>
</dbReference>
<dbReference type="Proteomes" id="UP000012249">
    <property type="component" value="Unassembled WGS sequence"/>
</dbReference>
<keyword evidence="1 7" id="KW-0963">Cytoplasm</keyword>
<feature type="binding site" evidence="7">
    <location>
        <position position="499"/>
    </location>
    <ligand>
        <name>S-adenosyl-L-methionine</name>
        <dbReference type="ChEBI" id="CHEBI:59789"/>
    </ligand>
</feature>
<accession>N1U1G6</accession>
<organism evidence="9 10">
    <name type="scientific">Leptospira weilii str. Ecochallenge</name>
    <dbReference type="NCBI Taxonomy" id="1049986"/>
    <lineage>
        <taxon>Bacteria</taxon>
        <taxon>Pseudomonadati</taxon>
        <taxon>Spirochaetota</taxon>
        <taxon>Spirochaetia</taxon>
        <taxon>Leptospirales</taxon>
        <taxon>Leptospiraceae</taxon>
        <taxon>Leptospira</taxon>
    </lineage>
</organism>
<dbReference type="InterPro" id="IPR016914">
    <property type="entry name" value="TrmL"/>
</dbReference>
<comment type="function">
    <text evidence="6">Binds mRNA; thus facilitating recognition of the initiation point. It is needed to translate mRNA with a short Shine-Dalgarno (SD) purine-rich sequence.</text>
</comment>
<evidence type="ECO:0000259" key="8">
    <source>
        <dbReference type="PROSITE" id="PS50126"/>
    </source>
</evidence>
<evidence type="ECO:0000256" key="7">
    <source>
        <dbReference type="HAMAP-Rule" id="MF_01885"/>
    </source>
</evidence>
<reference evidence="9 10" key="1">
    <citation type="submission" date="2013-02" db="EMBL/GenBank/DDBJ databases">
        <authorList>
            <person name="Harkins D.M."/>
            <person name="Durkin A.S."/>
            <person name="Brinkac L.M."/>
            <person name="Haft D.H."/>
            <person name="Selengut J.D."/>
            <person name="Sanka R."/>
            <person name="DePew J."/>
            <person name="Purushe J."/>
            <person name="Haake D.A."/>
            <person name="Matsunaga J."/>
            <person name="Vinetz J.M."/>
            <person name="Sutton G.G."/>
            <person name="Nierman W.C."/>
            <person name="Fouts D.E."/>
        </authorList>
    </citation>
    <scope>NUCLEOTIDE SEQUENCE [LARGE SCALE GENOMIC DNA]</scope>
    <source>
        <strain evidence="9 10">Ecochallenge</strain>
    </source>
</reference>
<keyword evidence="5 7" id="KW-0819">tRNA processing</keyword>
<comment type="subcellular location">
    <subcellularLocation>
        <location evidence="7">Cytoplasm</location>
    </subcellularLocation>
</comment>
<dbReference type="SUPFAM" id="SSF50249">
    <property type="entry name" value="Nucleic acid-binding proteins"/>
    <property type="match status" value="3"/>
</dbReference>
<comment type="caution">
    <text evidence="9">The sequence shown here is derived from an EMBL/GenBank/DDBJ whole genome shotgun (WGS) entry which is preliminary data.</text>
</comment>
<dbReference type="AlphaFoldDB" id="N1U1G6"/>
<dbReference type="EC" id="2.1.1.207" evidence="7"/>
<dbReference type="Pfam" id="PF00588">
    <property type="entry name" value="SpoU_methylase"/>
    <property type="match status" value="1"/>
</dbReference>
<proteinExistence type="inferred from homology"/>
<evidence type="ECO:0000256" key="5">
    <source>
        <dbReference type="ARBA" id="ARBA00022694"/>
    </source>
</evidence>
<comment type="catalytic activity">
    <reaction evidence="7">
        <text>cytidine(34) in tRNA + S-adenosyl-L-methionine = 2'-O-methylcytidine(34) in tRNA + S-adenosyl-L-homocysteine + H(+)</text>
        <dbReference type="Rhea" id="RHEA:43084"/>
        <dbReference type="Rhea" id="RHEA-COMP:10331"/>
        <dbReference type="Rhea" id="RHEA-COMP:10332"/>
        <dbReference type="ChEBI" id="CHEBI:15378"/>
        <dbReference type="ChEBI" id="CHEBI:57856"/>
        <dbReference type="ChEBI" id="CHEBI:59789"/>
        <dbReference type="ChEBI" id="CHEBI:74495"/>
        <dbReference type="ChEBI" id="CHEBI:82748"/>
        <dbReference type="EC" id="2.1.1.207"/>
    </reaction>
</comment>
<feature type="binding site" evidence="7">
    <location>
        <position position="477"/>
    </location>
    <ligand>
        <name>S-adenosyl-L-methionine</name>
        <dbReference type="ChEBI" id="CHEBI:59789"/>
    </ligand>
</feature>
<dbReference type="EMBL" id="AHMI02000174">
    <property type="protein sequence ID" value="EMY14353.1"/>
    <property type="molecule type" value="Genomic_DNA"/>
</dbReference>
<keyword evidence="2 7" id="KW-0489">Methyltransferase</keyword>
<feature type="binding site" evidence="7">
    <location>
        <position position="455"/>
    </location>
    <ligand>
        <name>S-adenosyl-L-methionine</name>
        <dbReference type="ChEBI" id="CHEBI:59789"/>
    </ligand>
</feature>
<evidence type="ECO:0000313" key="10">
    <source>
        <dbReference type="Proteomes" id="UP000012249"/>
    </source>
</evidence>
<dbReference type="InterPro" id="IPR001537">
    <property type="entry name" value="SpoU_MeTrfase"/>
</dbReference>
<dbReference type="HAMAP" id="MF_01885">
    <property type="entry name" value="tRNA_methyltr_TrmL"/>
    <property type="match status" value="1"/>
</dbReference>
<evidence type="ECO:0000256" key="1">
    <source>
        <dbReference type="ARBA" id="ARBA00022490"/>
    </source>
</evidence>
<dbReference type="SUPFAM" id="SSF75217">
    <property type="entry name" value="alpha/beta knot"/>
    <property type="match status" value="1"/>
</dbReference>